<dbReference type="SFLD" id="SFLDG01018">
    <property type="entry name" value="Squalene/Phytoene_Synthase_Lik"/>
    <property type="match status" value="1"/>
</dbReference>
<dbReference type="OrthoDB" id="431150at2759"/>
<dbReference type="NCBIfam" id="TIGR01559">
    <property type="entry name" value="squal_synth"/>
    <property type="match status" value="1"/>
</dbReference>
<evidence type="ECO:0000256" key="2">
    <source>
        <dbReference type="ARBA" id="ARBA00006251"/>
    </source>
</evidence>
<sequence length="428" mass="49844">MAAAHFIKSLLHPTEISALIQYKFLRSSNISKEIPFWSEKKIRCYQFLEKTSGSFALIIMELEREYRDLVCMFYLVLRGMDTIEDDMTMPIDKKIPLLRTFHEKVSQKGWTFTENGQNEKDRQLLVEFDVVIDEFLLLTKECQNIIIDITKEMGNGMADYIEKTAYNKYNILTIKEFDDYCYYVAGLVGIGLNDLFIATGAKVPYTSKNYKTITSMGIFLQKINILRDLTEDLMEKRRYWPKQIWSKYVEEIEELILPKNKMVSIYCLSEMIFNTLLHVIDCLNYLIKVNGEDMLIFGFAAKPLIVAYATLALAFKNHAVFAVENSIKIRKGEIAKLVIQCTDMHEVARLFEEYTIVIMKKNNDPLDPNFTNINIVGDQILQWCKTNIPNKPNNKNSFNNKSTFIIIGFLIVFISLYFNRKTNLDMWG</sequence>
<accession>A0A9W4SV15</accession>
<evidence type="ECO:0000256" key="3">
    <source>
        <dbReference type="ARBA" id="ARBA00012373"/>
    </source>
</evidence>
<gene>
    <name evidence="6" type="ORF">FWILDA_LOCUS11515</name>
</gene>
<comment type="similarity">
    <text evidence="2 5">Belongs to the phytoene/squalene synthase family.</text>
</comment>
<dbReference type="Gene3D" id="1.10.600.10">
    <property type="entry name" value="Farnesyl Diphosphate Synthase"/>
    <property type="match status" value="1"/>
</dbReference>
<keyword evidence="5" id="KW-0472">Membrane</keyword>
<keyword evidence="5" id="KW-0812">Transmembrane</keyword>
<dbReference type="GO" id="GO:0006696">
    <property type="term" value="P:ergosterol biosynthetic process"/>
    <property type="evidence" value="ECO:0007669"/>
    <property type="project" value="TreeGrafter"/>
</dbReference>
<comment type="function">
    <text evidence="5">Catalyzes the condensation of 2 farnesyl pyrophosphate (FPP) moieties to form squalene.</text>
</comment>
<name>A0A9W4SV15_9GLOM</name>
<feature type="transmembrane region" description="Helical" evidence="5">
    <location>
        <begin position="402"/>
        <end position="419"/>
    </location>
</feature>
<evidence type="ECO:0000313" key="6">
    <source>
        <dbReference type="EMBL" id="CAI2184308.1"/>
    </source>
</evidence>
<comment type="pathway">
    <text evidence="5">Terpene metabolism; lanosterol biosynthesis; lanosterol from farnesyl diphosphate: step 1/3.</text>
</comment>
<dbReference type="GO" id="GO:0055056">
    <property type="term" value="F:D-glucose transmembrane transporter activity"/>
    <property type="evidence" value="ECO:0007669"/>
    <property type="project" value="UniProtKB-UniRule"/>
</dbReference>
<comment type="cofactor">
    <cofactor evidence="1 5">
        <name>Mg(2+)</name>
        <dbReference type="ChEBI" id="CHEBI:18420"/>
    </cofactor>
</comment>
<evidence type="ECO:0000256" key="5">
    <source>
        <dbReference type="RuleBase" id="RU368088"/>
    </source>
</evidence>
<dbReference type="CDD" id="cd00683">
    <property type="entry name" value="Trans_IPPS_HH"/>
    <property type="match status" value="1"/>
</dbReference>
<dbReference type="SUPFAM" id="SSF48576">
    <property type="entry name" value="Terpenoid synthases"/>
    <property type="match status" value="1"/>
</dbReference>
<dbReference type="PANTHER" id="PTHR11626:SF2">
    <property type="entry name" value="SQUALENE SYNTHASE"/>
    <property type="match status" value="1"/>
</dbReference>
<dbReference type="InterPro" id="IPR002060">
    <property type="entry name" value="Squ/phyt_synthse"/>
</dbReference>
<comment type="caution">
    <text evidence="6">The sequence shown here is derived from an EMBL/GenBank/DDBJ whole genome shotgun (WGS) entry which is preliminary data.</text>
</comment>
<keyword evidence="5" id="KW-1133">Transmembrane helix</keyword>
<dbReference type="InterPro" id="IPR033904">
    <property type="entry name" value="Trans_IPPS_HH"/>
</dbReference>
<dbReference type="PANTHER" id="PTHR11626">
    <property type="entry name" value="FARNESYL-DIPHOSPHATE FARNESYLTRANSFERASE"/>
    <property type="match status" value="1"/>
</dbReference>
<dbReference type="PROSITE" id="PS01045">
    <property type="entry name" value="SQUALEN_PHYTOEN_SYN_2"/>
    <property type="match status" value="1"/>
</dbReference>
<dbReference type="Pfam" id="PF00494">
    <property type="entry name" value="SQS_PSY"/>
    <property type="match status" value="1"/>
</dbReference>
<dbReference type="Proteomes" id="UP001153678">
    <property type="component" value="Unassembled WGS sequence"/>
</dbReference>
<evidence type="ECO:0000256" key="1">
    <source>
        <dbReference type="ARBA" id="ARBA00001946"/>
    </source>
</evidence>
<dbReference type="GO" id="GO:0005789">
    <property type="term" value="C:endoplasmic reticulum membrane"/>
    <property type="evidence" value="ECO:0007669"/>
    <property type="project" value="TreeGrafter"/>
</dbReference>
<dbReference type="PROSITE" id="PS01044">
    <property type="entry name" value="SQUALEN_PHYTOEN_SYN_1"/>
    <property type="match status" value="1"/>
</dbReference>
<comment type="catalytic activity">
    <reaction evidence="5">
        <text>2 (2E,6E)-farnesyl diphosphate + NADH + H(+) = squalene + 2 diphosphate + NAD(+)</text>
        <dbReference type="Rhea" id="RHEA:32299"/>
        <dbReference type="ChEBI" id="CHEBI:15378"/>
        <dbReference type="ChEBI" id="CHEBI:15440"/>
        <dbReference type="ChEBI" id="CHEBI:33019"/>
        <dbReference type="ChEBI" id="CHEBI:57540"/>
        <dbReference type="ChEBI" id="CHEBI:57945"/>
        <dbReference type="ChEBI" id="CHEBI:175763"/>
        <dbReference type="EC" id="2.5.1.21"/>
    </reaction>
</comment>
<dbReference type="GO" id="GO:0051996">
    <property type="term" value="F:squalene synthase [NAD(P)H] activity"/>
    <property type="evidence" value="ECO:0007669"/>
    <property type="project" value="UniProtKB-UniRule"/>
</dbReference>
<organism evidence="6 7">
    <name type="scientific">Funneliformis geosporum</name>
    <dbReference type="NCBI Taxonomy" id="1117311"/>
    <lineage>
        <taxon>Eukaryota</taxon>
        <taxon>Fungi</taxon>
        <taxon>Fungi incertae sedis</taxon>
        <taxon>Mucoromycota</taxon>
        <taxon>Glomeromycotina</taxon>
        <taxon>Glomeromycetes</taxon>
        <taxon>Glomerales</taxon>
        <taxon>Glomeraceae</taxon>
        <taxon>Funneliformis</taxon>
    </lineage>
</organism>
<dbReference type="SFLD" id="SFLDS00005">
    <property type="entry name" value="Isoprenoid_Synthase_Type_I"/>
    <property type="match status" value="1"/>
</dbReference>
<dbReference type="InterPro" id="IPR019845">
    <property type="entry name" value="Squalene/phytoene_synthase_CS"/>
</dbReference>
<keyword evidence="7" id="KW-1185">Reference proteome</keyword>
<dbReference type="GO" id="GO:0045338">
    <property type="term" value="P:farnesyl diphosphate metabolic process"/>
    <property type="evidence" value="ECO:0007669"/>
    <property type="project" value="InterPro"/>
</dbReference>
<comment type="catalytic activity">
    <reaction evidence="5">
        <text>2 (2E,6E)-farnesyl diphosphate + NADPH + H(+) = squalene + 2 diphosphate + NADP(+)</text>
        <dbReference type="Rhea" id="RHEA:32295"/>
        <dbReference type="ChEBI" id="CHEBI:15378"/>
        <dbReference type="ChEBI" id="CHEBI:15440"/>
        <dbReference type="ChEBI" id="CHEBI:33019"/>
        <dbReference type="ChEBI" id="CHEBI:57783"/>
        <dbReference type="ChEBI" id="CHEBI:58349"/>
        <dbReference type="ChEBI" id="CHEBI:175763"/>
        <dbReference type="EC" id="2.5.1.21"/>
    </reaction>
</comment>
<protein>
    <recommendedName>
        <fullName evidence="3 5">Squalene synthase</fullName>
        <shortName evidence="5">SQS</shortName>
        <shortName evidence="5">SS</shortName>
        <ecNumber evidence="3 5">2.5.1.21</ecNumber>
    </recommendedName>
</protein>
<reference evidence="6" key="1">
    <citation type="submission" date="2022-08" db="EMBL/GenBank/DDBJ databases">
        <authorList>
            <person name="Kallberg Y."/>
            <person name="Tangrot J."/>
            <person name="Rosling A."/>
        </authorList>
    </citation>
    <scope>NUCLEOTIDE SEQUENCE</scope>
    <source>
        <strain evidence="6">Wild A</strain>
    </source>
</reference>
<dbReference type="EC" id="2.5.1.21" evidence="3 5"/>
<dbReference type="AlphaFoldDB" id="A0A9W4SV15"/>
<evidence type="ECO:0000313" key="7">
    <source>
        <dbReference type="Proteomes" id="UP001153678"/>
    </source>
</evidence>
<proteinExistence type="inferred from homology"/>
<dbReference type="FunFam" id="1.10.600.10:FF:000023">
    <property type="entry name" value="Squalene synthase"/>
    <property type="match status" value="1"/>
</dbReference>
<dbReference type="EMBL" id="CAMKVN010003297">
    <property type="protein sequence ID" value="CAI2184308.1"/>
    <property type="molecule type" value="Genomic_DNA"/>
</dbReference>
<dbReference type="InterPro" id="IPR008949">
    <property type="entry name" value="Isoprenoid_synthase_dom_sf"/>
</dbReference>
<dbReference type="InterPro" id="IPR006449">
    <property type="entry name" value="Squal_synth-like"/>
</dbReference>
<evidence type="ECO:0000256" key="4">
    <source>
        <dbReference type="ARBA" id="ARBA00022679"/>
    </source>
</evidence>
<dbReference type="InterPro" id="IPR044844">
    <property type="entry name" value="Trans_IPPS_euk-type"/>
</dbReference>
<keyword evidence="4 5" id="KW-0808">Transferase</keyword>